<proteinExistence type="predicted"/>
<evidence type="ECO:0000313" key="3">
    <source>
        <dbReference type="EMBL" id="GBG79870.1"/>
    </source>
</evidence>
<sequence>MASMQARAELGAVQGGRGPATEVLRRWYKPSLYTNLESWETPLPPSNEEAKTEELATLPLGSGSTQMLSQMMRARGSASNEGGEFTSLLRTPAQPDLRDEPACRAPVRPGPTVENITRGVSNMRAHNDGGDDDAGGSDDPDKGFRGDGEAGDDNDDIHIRPLGKRTGRGKGLSRGAVRGRSVGRGGRGGWKWDDIAKQMANAGRPKDADDCMKKWDNLFQNYKKIQRFQNACGEADSFRLSKEERKEHNFKFRMDKVLYNKIHGGVQRNHTIFPPNVANTSSPDGVQLPRQGAAGGKSVSSEAGGDGCPEERYSARDFENNAGSGVGGGVGGHGVPALLCVPSPHSVLTPDVIDLSGKLQNLHCGSGISGLCFGTGRPC</sequence>
<dbReference type="Pfam" id="PF13837">
    <property type="entry name" value="Myb_DNA-bind_4"/>
    <property type="match status" value="1"/>
</dbReference>
<evidence type="ECO:0000313" key="4">
    <source>
        <dbReference type="Proteomes" id="UP000265515"/>
    </source>
</evidence>
<protein>
    <recommendedName>
        <fullName evidence="2">Myb/SANT-like DNA-binding domain-containing protein</fullName>
    </recommendedName>
</protein>
<dbReference type="Gramene" id="GBG79870">
    <property type="protein sequence ID" value="GBG79870"/>
    <property type="gene ID" value="CBR_g30136"/>
</dbReference>
<dbReference type="InterPro" id="IPR044822">
    <property type="entry name" value="Myb_DNA-bind_4"/>
</dbReference>
<evidence type="ECO:0000259" key="2">
    <source>
        <dbReference type="Pfam" id="PF13837"/>
    </source>
</evidence>
<feature type="region of interest" description="Disordered" evidence="1">
    <location>
        <begin position="1"/>
        <end position="21"/>
    </location>
</feature>
<feature type="compositionally biased region" description="Basic and acidic residues" evidence="1">
    <location>
        <begin position="139"/>
        <end position="148"/>
    </location>
</feature>
<dbReference type="Proteomes" id="UP000265515">
    <property type="component" value="Unassembled WGS sequence"/>
</dbReference>
<dbReference type="PANTHER" id="PTHR33492:SF4">
    <property type="entry name" value="OS02G0174300 PROTEIN"/>
    <property type="match status" value="1"/>
</dbReference>
<feature type="domain" description="Myb/SANT-like DNA-binding" evidence="2">
    <location>
        <begin position="183"/>
        <end position="227"/>
    </location>
</feature>
<dbReference type="PANTHER" id="PTHR33492">
    <property type="entry name" value="OSJNBA0043A12.37 PROTEIN-RELATED"/>
    <property type="match status" value="1"/>
</dbReference>
<keyword evidence="4" id="KW-1185">Reference proteome</keyword>
<accession>A0A388LC36</accession>
<organism evidence="3 4">
    <name type="scientific">Chara braunii</name>
    <name type="common">Braun's stonewort</name>
    <dbReference type="NCBI Taxonomy" id="69332"/>
    <lineage>
        <taxon>Eukaryota</taxon>
        <taxon>Viridiplantae</taxon>
        <taxon>Streptophyta</taxon>
        <taxon>Charophyceae</taxon>
        <taxon>Charales</taxon>
        <taxon>Characeae</taxon>
        <taxon>Chara</taxon>
    </lineage>
</organism>
<reference evidence="3 4" key="1">
    <citation type="journal article" date="2018" name="Cell">
        <title>The Chara Genome: Secondary Complexity and Implications for Plant Terrestrialization.</title>
        <authorList>
            <person name="Nishiyama T."/>
            <person name="Sakayama H."/>
            <person name="Vries J.D."/>
            <person name="Buschmann H."/>
            <person name="Saint-Marcoux D."/>
            <person name="Ullrich K.K."/>
            <person name="Haas F.B."/>
            <person name="Vanderstraeten L."/>
            <person name="Becker D."/>
            <person name="Lang D."/>
            <person name="Vosolsobe S."/>
            <person name="Rombauts S."/>
            <person name="Wilhelmsson P.K.I."/>
            <person name="Janitza P."/>
            <person name="Kern R."/>
            <person name="Heyl A."/>
            <person name="Rumpler F."/>
            <person name="Villalobos L.I.A.C."/>
            <person name="Clay J.M."/>
            <person name="Skokan R."/>
            <person name="Toyoda A."/>
            <person name="Suzuki Y."/>
            <person name="Kagoshima H."/>
            <person name="Schijlen E."/>
            <person name="Tajeshwar N."/>
            <person name="Catarino B."/>
            <person name="Hetherington A.J."/>
            <person name="Saltykova A."/>
            <person name="Bonnot C."/>
            <person name="Breuninger H."/>
            <person name="Symeonidi A."/>
            <person name="Radhakrishnan G.V."/>
            <person name="Van Nieuwerburgh F."/>
            <person name="Deforce D."/>
            <person name="Chang C."/>
            <person name="Karol K.G."/>
            <person name="Hedrich R."/>
            <person name="Ulvskov P."/>
            <person name="Glockner G."/>
            <person name="Delwiche C.F."/>
            <person name="Petrasek J."/>
            <person name="Van de Peer Y."/>
            <person name="Friml J."/>
            <person name="Beilby M."/>
            <person name="Dolan L."/>
            <person name="Kohara Y."/>
            <person name="Sugano S."/>
            <person name="Fujiyama A."/>
            <person name="Delaux P.-M."/>
            <person name="Quint M."/>
            <person name="TheiBen G."/>
            <person name="Hagemann M."/>
            <person name="Harholt J."/>
            <person name="Dunand C."/>
            <person name="Zachgo S."/>
            <person name="Langdale J."/>
            <person name="Maumus F."/>
            <person name="Straeten D.V.D."/>
            <person name="Gould S.B."/>
            <person name="Rensing S.A."/>
        </authorList>
    </citation>
    <scope>NUCLEOTIDE SEQUENCE [LARGE SCALE GENOMIC DNA]</scope>
    <source>
        <strain evidence="3 4">S276</strain>
    </source>
</reference>
<dbReference type="Gene3D" id="1.10.10.60">
    <property type="entry name" value="Homeodomain-like"/>
    <property type="match status" value="1"/>
</dbReference>
<name>A0A388LC36_CHABU</name>
<feature type="region of interest" description="Disordered" evidence="1">
    <location>
        <begin position="70"/>
        <end position="190"/>
    </location>
</feature>
<comment type="caution">
    <text evidence="3">The sequence shown here is derived from an EMBL/GenBank/DDBJ whole genome shotgun (WGS) entry which is preliminary data.</text>
</comment>
<gene>
    <name evidence="3" type="ORF">CBR_g30136</name>
</gene>
<dbReference type="EMBL" id="BFEA01000330">
    <property type="protein sequence ID" value="GBG79870.1"/>
    <property type="molecule type" value="Genomic_DNA"/>
</dbReference>
<feature type="region of interest" description="Disordered" evidence="1">
    <location>
        <begin position="289"/>
        <end position="310"/>
    </location>
</feature>
<dbReference type="AlphaFoldDB" id="A0A388LC36"/>
<evidence type="ECO:0000256" key="1">
    <source>
        <dbReference type="SAM" id="MobiDB-lite"/>
    </source>
</evidence>